<proteinExistence type="predicted"/>
<sequence length="265" mass="30628">MTSLFISDQECYLNRDLKIVPRVQNCATYVRSKLNQHVTHQPLLHHPLFHNGMEWPQSCEIACWHDGETFDSTPIPIVTDYDQQLDLYSVYGVFCSPNCAFTYIIEQEPYLTTRRMLYMNHMLRNVFQIHSPVKPAPPRIRLQRFGGDLTIEQFRNNFHQLQIRVVKPPFLATSLCVESANNEQKEPNFLDDLQTAPVSDQGMFTQYLQSKQQKKPRKRKPKPSRRRSKATSSSSSSSSSSSGVNLSSFIKFRKGGRGEKIKQKQ</sequence>
<evidence type="ECO:0008006" key="3">
    <source>
        <dbReference type="Google" id="ProtNLM"/>
    </source>
</evidence>
<dbReference type="EMBL" id="MN739210">
    <property type="protein sequence ID" value="QHS93805.1"/>
    <property type="molecule type" value="Genomic_DNA"/>
</dbReference>
<protein>
    <recommendedName>
        <fullName evidence="3">MYM-type domain-containing protein</fullName>
    </recommendedName>
</protein>
<reference evidence="2" key="1">
    <citation type="journal article" date="2020" name="Nature">
        <title>Giant virus diversity and host interactions through global metagenomics.</title>
        <authorList>
            <person name="Schulz F."/>
            <person name="Roux S."/>
            <person name="Paez-Espino D."/>
            <person name="Jungbluth S."/>
            <person name="Walsh D.A."/>
            <person name="Denef V.J."/>
            <person name="McMahon K.D."/>
            <person name="Konstantinidis K.T."/>
            <person name="Eloe-Fadrosh E.A."/>
            <person name="Kyrpides N.C."/>
            <person name="Woyke T."/>
        </authorList>
    </citation>
    <scope>NUCLEOTIDE SEQUENCE</scope>
    <source>
        <strain evidence="2">GVMAG-M-3300018080-19</strain>
    </source>
</reference>
<dbReference type="AlphaFoldDB" id="A0A6C0BN23"/>
<accession>A0A6C0BN23</accession>
<feature type="compositionally biased region" description="Basic residues" evidence="1">
    <location>
        <begin position="212"/>
        <end position="229"/>
    </location>
</feature>
<name>A0A6C0BN23_9ZZZZ</name>
<evidence type="ECO:0000256" key="1">
    <source>
        <dbReference type="SAM" id="MobiDB-lite"/>
    </source>
</evidence>
<feature type="region of interest" description="Disordered" evidence="1">
    <location>
        <begin position="208"/>
        <end position="265"/>
    </location>
</feature>
<feature type="compositionally biased region" description="Basic and acidic residues" evidence="1">
    <location>
        <begin position="256"/>
        <end position="265"/>
    </location>
</feature>
<evidence type="ECO:0000313" key="2">
    <source>
        <dbReference type="EMBL" id="QHS93805.1"/>
    </source>
</evidence>
<feature type="compositionally biased region" description="Low complexity" evidence="1">
    <location>
        <begin position="230"/>
        <end position="242"/>
    </location>
</feature>
<organism evidence="2">
    <name type="scientific">viral metagenome</name>
    <dbReference type="NCBI Taxonomy" id="1070528"/>
    <lineage>
        <taxon>unclassified sequences</taxon>
        <taxon>metagenomes</taxon>
        <taxon>organismal metagenomes</taxon>
    </lineage>
</organism>